<feature type="transmembrane region" description="Helical" evidence="1">
    <location>
        <begin position="6"/>
        <end position="26"/>
    </location>
</feature>
<accession>A0A3D6BM60</accession>
<dbReference type="Proteomes" id="UP000263268">
    <property type="component" value="Unassembled WGS sequence"/>
</dbReference>
<protein>
    <submittedName>
        <fullName evidence="2">Thioredoxin family protein</fullName>
    </submittedName>
</protein>
<evidence type="ECO:0000256" key="1">
    <source>
        <dbReference type="SAM" id="Phobius"/>
    </source>
</evidence>
<dbReference type="AlphaFoldDB" id="A0A3D6BM60"/>
<dbReference type="EMBL" id="DPRK01000020">
    <property type="protein sequence ID" value="HCY80330.1"/>
    <property type="molecule type" value="Genomic_DNA"/>
</dbReference>
<keyword evidence="1" id="KW-1133">Transmembrane helix</keyword>
<name>A0A3D6BM60_9FLAO</name>
<proteinExistence type="predicted"/>
<sequence length="48" mass="5298">MYTLKTFTAVMAMMLISVFTSLENGYKVGDIATDFKLENVDGNMVSLS</sequence>
<keyword evidence="1" id="KW-0472">Membrane</keyword>
<keyword evidence="1" id="KW-0812">Transmembrane</keyword>
<evidence type="ECO:0000313" key="3">
    <source>
        <dbReference type="Proteomes" id="UP000263268"/>
    </source>
</evidence>
<comment type="caution">
    <text evidence="2">The sequence shown here is derived from an EMBL/GenBank/DDBJ whole genome shotgun (WGS) entry which is preliminary data.</text>
</comment>
<reference evidence="2 3" key="1">
    <citation type="journal article" date="2018" name="Nat. Biotechnol.">
        <title>A standardized bacterial taxonomy based on genome phylogeny substantially revises the tree of life.</title>
        <authorList>
            <person name="Parks D.H."/>
            <person name="Chuvochina M."/>
            <person name="Waite D.W."/>
            <person name="Rinke C."/>
            <person name="Skarshewski A."/>
            <person name="Chaumeil P.A."/>
            <person name="Hugenholtz P."/>
        </authorList>
    </citation>
    <scope>NUCLEOTIDE SEQUENCE [LARGE SCALE GENOMIC DNA]</scope>
    <source>
        <strain evidence="2">UBA10227</strain>
    </source>
</reference>
<feature type="non-terminal residue" evidence="2">
    <location>
        <position position="48"/>
    </location>
</feature>
<evidence type="ECO:0000313" key="2">
    <source>
        <dbReference type="EMBL" id="HCY80330.1"/>
    </source>
</evidence>
<organism evidence="2 3">
    <name type="scientific">Xanthomarina gelatinilytica</name>
    <dbReference type="NCBI Taxonomy" id="1137281"/>
    <lineage>
        <taxon>Bacteria</taxon>
        <taxon>Pseudomonadati</taxon>
        <taxon>Bacteroidota</taxon>
        <taxon>Flavobacteriia</taxon>
        <taxon>Flavobacteriales</taxon>
        <taxon>Flavobacteriaceae</taxon>
        <taxon>Xanthomarina</taxon>
    </lineage>
</organism>
<gene>
    <name evidence="2" type="ORF">DHV22_01335</name>
</gene>